<feature type="chain" id="PRO_5045461877" evidence="1">
    <location>
        <begin position="22"/>
        <end position="108"/>
    </location>
</feature>
<dbReference type="InterPro" id="IPR025113">
    <property type="entry name" value="TRL-like"/>
</dbReference>
<dbReference type="Pfam" id="PF13146">
    <property type="entry name" value="TRL"/>
    <property type="match status" value="1"/>
</dbReference>
<protein>
    <submittedName>
        <fullName evidence="2">TRL-like family protein</fullName>
    </submittedName>
</protein>
<name>A0ABX4NJE7_9LEPT</name>
<evidence type="ECO:0000313" key="3">
    <source>
        <dbReference type="Proteomes" id="UP000231879"/>
    </source>
</evidence>
<reference evidence="2 3" key="1">
    <citation type="submission" date="2017-07" db="EMBL/GenBank/DDBJ databases">
        <title>Leptospira spp. isolated from tropical soils.</title>
        <authorList>
            <person name="Thibeaux R."/>
            <person name="Iraola G."/>
            <person name="Ferres I."/>
            <person name="Bierque E."/>
            <person name="Girault D."/>
            <person name="Soupe-Gilbert M.-E."/>
            <person name="Picardeau M."/>
            <person name="Goarant C."/>
        </authorList>
    </citation>
    <scope>NUCLEOTIDE SEQUENCE [LARGE SCALE GENOMIC DNA]</scope>
    <source>
        <strain evidence="2 3">FH4-C-A1</strain>
    </source>
</reference>
<feature type="signal peptide" evidence="1">
    <location>
        <begin position="1"/>
        <end position="21"/>
    </location>
</feature>
<sequence>MKRILNILLLLFFILSLTRCAAGPVGGFLFTHNKYPGEINPTNEVRSDVSAEGCIHSVLGLFSFGNAGAGSVAKKNGIQRIAIIDYSVLQILAIVYRNHCVIVSGEKE</sequence>
<dbReference type="Proteomes" id="UP000231879">
    <property type="component" value="Unassembled WGS sequence"/>
</dbReference>
<keyword evidence="3" id="KW-1185">Reference proteome</keyword>
<proteinExistence type="predicted"/>
<evidence type="ECO:0000256" key="1">
    <source>
        <dbReference type="SAM" id="SignalP"/>
    </source>
</evidence>
<comment type="caution">
    <text evidence="2">The sequence shown here is derived from an EMBL/GenBank/DDBJ whole genome shotgun (WGS) entry which is preliminary data.</text>
</comment>
<gene>
    <name evidence="2" type="ORF">CH367_18165</name>
</gene>
<dbReference type="EMBL" id="NPDS01000009">
    <property type="protein sequence ID" value="PJZ55795.1"/>
    <property type="molecule type" value="Genomic_DNA"/>
</dbReference>
<keyword evidence="1" id="KW-0732">Signal</keyword>
<accession>A0ABX4NJE7</accession>
<evidence type="ECO:0000313" key="2">
    <source>
        <dbReference type="EMBL" id="PJZ55795.1"/>
    </source>
</evidence>
<organism evidence="2 3">
    <name type="scientific">Leptospira barantonii</name>
    <dbReference type="NCBI Taxonomy" id="2023184"/>
    <lineage>
        <taxon>Bacteria</taxon>
        <taxon>Pseudomonadati</taxon>
        <taxon>Spirochaetota</taxon>
        <taxon>Spirochaetia</taxon>
        <taxon>Leptospirales</taxon>
        <taxon>Leptospiraceae</taxon>
        <taxon>Leptospira</taxon>
    </lineage>
</organism>
<dbReference type="RefSeq" id="WP_100763920.1">
    <property type="nucleotide sequence ID" value="NZ_NPDS01000009.1"/>
</dbReference>